<evidence type="ECO:0000313" key="2">
    <source>
        <dbReference type="Proteomes" id="UP000230791"/>
    </source>
</evidence>
<organism evidence="1 2">
    <name type="scientific">Bartonella tribocorum</name>
    <dbReference type="NCBI Taxonomy" id="85701"/>
    <lineage>
        <taxon>Bacteria</taxon>
        <taxon>Pseudomonadati</taxon>
        <taxon>Pseudomonadota</taxon>
        <taxon>Alphaproteobacteria</taxon>
        <taxon>Hyphomicrobiales</taxon>
        <taxon>Bartonellaceae</taxon>
        <taxon>Bartonella</taxon>
    </lineage>
</organism>
<evidence type="ECO:0000313" key="1">
    <source>
        <dbReference type="EMBL" id="PIT70531.1"/>
    </source>
</evidence>
<sequence>MWCLNPANVFASWILLYMHQIQALLGQQNHKIAHRVAINWSNIPAFYKTICQKTAITTPAFAFTYSVTTWP</sequence>
<comment type="caution">
    <text evidence="1">The sequence shown here is derived from an EMBL/GenBank/DDBJ whole genome shotgun (WGS) entry which is preliminary data.</text>
</comment>
<accession>A0A2M6UWI5</accession>
<gene>
    <name evidence="1" type="ORF">CEV08_03705</name>
</gene>
<dbReference type="Proteomes" id="UP000230791">
    <property type="component" value="Unassembled WGS sequence"/>
</dbReference>
<protein>
    <submittedName>
        <fullName evidence="1">Uncharacterized protein</fullName>
    </submittedName>
</protein>
<dbReference type="AlphaFoldDB" id="A0A2M6UWI5"/>
<dbReference type="EMBL" id="NJPP01000007">
    <property type="protein sequence ID" value="PIT70531.1"/>
    <property type="molecule type" value="Genomic_DNA"/>
</dbReference>
<proteinExistence type="predicted"/>
<name>A0A2M6UWI5_9HYPH</name>
<reference evidence="1 2" key="1">
    <citation type="submission" date="2017-06" db="EMBL/GenBank/DDBJ databases">
        <title>Draft genome of Bartonella tribocorum C635.</title>
        <authorList>
            <person name="Hadjadj L."/>
            <person name="Jiyipong T."/>
            <person name="Diene S.M."/>
            <person name="Morand S."/>
            <person name="Rolain J.-M."/>
        </authorList>
    </citation>
    <scope>NUCLEOTIDE SEQUENCE [LARGE SCALE GENOMIC DNA]</scope>
    <source>
        <strain evidence="1 2">C635</strain>
    </source>
</reference>